<evidence type="ECO:0000256" key="4">
    <source>
        <dbReference type="SAM" id="Coils"/>
    </source>
</evidence>
<feature type="compositionally biased region" description="Basic and acidic residues" evidence="5">
    <location>
        <begin position="362"/>
        <end position="374"/>
    </location>
</feature>
<keyword evidence="4" id="KW-0175">Coiled coil</keyword>
<comment type="subcellular location">
    <subcellularLocation>
        <location evidence="1">Nucleus</location>
    </subcellularLocation>
</comment>
<dbReference type="STRING" id="1266660.A0A1G4IQB3"/>
<dbReference type="GO" id="GO:0003677">
    <property type="term" value="F:DNA binding"/>
    <property type="evidence" value="ECO:0007669"/>
    <property type="project" value="EnsemblFungi"/>
</dbReference>
<evidence type="ECO:0000256" key="1">
    <source>
        <dbReference type="ARBA" id="ARBA00004123"/>
    </source>
</evidence>
<dbReference type="GO" id="GO:1905268">
    <property type="term" value="P:negative regulation of chromatin organization"/>
    <property type="evidence" value="ECO:0007669"/>
    <property type="project" value="EnsemblFungi"/>
</dbReference>
<dbReference type="GO" id="GO:0000417">
    <property type="term" value="C:HIR complex"/>
    <property type="evidence" value="ECO:0007669"/>
    <property type="project" value="EnsemblFungi"/>
</dbReference>
<feature type="compositionally biased region" description="Basic residues" evidence="5">
    <location>
        <begin position="1642"/>
        <end position="1653"/>
    </location>
</feature>
<dbReference type="PANTHER" id="PTHR15502">
    <property type="entry name" value="CALCINEURIN-BINDING PROTEIN CABIN 1-RELATED"/>
    <property type="match status" value="1"/>
</dbReference>
<evidence type="ECO:0000256" key="2">
    <source>
        <dbReference type="ARBA" id="ARBA00007335"/>
    </source>
</evidence>
<dbReference type="GO" id="GO:0031491">
    <property type="term" value="F:nucleosome binding"/>
    <property type="evidence" value="ECO:0007669"/>
    <property type="project" value="EnsemblFungi"/>
</dbReference>
<dbReference type="GO" id="GO:0003714">
    <property type="term" value="F:transcription corepressor activity"/>
    <property type="evidence" value="ECO:0007669"/>
    <property type="project" value="EnsemblFungi"/>
</dbReference>
<feature type="region of interest" description="Disordered" evidence="5">
    <location>
        <begin position="362"/>
        <end position="381"/>
    </location>
</feature>
<keyword evidence="3" id="KW-0539">Nucleus</keyword>
<evidence type="ECO:0000256" key="3">
    <source>
        <dbReference type="ARBA" id="ARBA00023242"/>
    </source>
</evidence>
<evidence type="ECO:0000313" key="6">
    <source>
        <dbReference type="EMBL" id="SCU78876.1"/>
    </source>
</evidence>
<sequence length="1670" mass="191379">MSLFTALNFTPDEAQQEAEHHSRELQVEESFEVYQNALLHMKFKRFEEAEEKFKELFSIDVIKPDKWGSYKHSTVVLDSLRYLAYRNRGIFYYQWLQDRYTTMEPQDIVEFTLKTVEDLLDAMQHGECDSVVTRVLFDIFASFRSPKLQRYVLEHELLKDSDTNISILRRKSVLPETRNVIRQLLRLLKDLDDHSTLQAGFVSQLGKFLQGRTTHIDHDDDIHGKTNGNCKLVPFLTQIKIMRGEDNTNLKSPNVVSVEINELSWEAIAESLTSALPKYKLSNFFSRISDPYNEAEEPIEHLKFKRKDNAEGQELNETEQGSIDSNKKVLGSEVAADATPPPTTDVAETNRQPIAEASGVKRLIDSADGGDKPLQRSSKRFKEKPILDTPLKSMDAHEYFFLVINDLAFTMGFDFNLSTERMSPSDLEEAAPEFSAMSDFYDCLSSWTNKHSEFLNQTESKSSKNSESDVESLFQLNAVIRTSVLTGDSCPIESLTDLPSEEIQDFVNQVNKDGMHYQEVRLRLLNVLLSTDGDGRCLIIDTFWSPVLFKAVESLVMSIDSSIFSTLSERSEELMTLGLSIYEILVNMMGNIYGNISAKKLQGQKVNELETQKNKLERKISRWTLLLENTKMDDERACFRYLWAKFCSLQYTMDITDDKLIDSLQDIERAIKSNAPAVNVPYSNFDTIPQLNLAAVQSQLSRLKIIRKITSIENNASEEHNDIATEQQIDSIRRALISDEPLVTSSLNEDLSMEEFLRNSPFLLKVKLWRLLLSYYSRKNKKLAASLSLRIFEILYERLCSESYKAQSHLQRQQTLLLTISCMGSFSREFLEMVANDVDSQVIEPTEAKAGLKVFLLGLNLLYPIVFYESICQRDTSLKSFFNKAVRSSAKLKQIFTDVLTTIIYLCHTLETRCSPTPTRRFGILNLVEASHELLAQFKFCDASDGSYLNLVEQLLYGLNDENGFRHLRQVLWCRYHFTISGENNSLNQHNTKGHDINQRSAVSVGKFLIDSHYKKRNPLVVSGNKTNMKQVLDSIIQVIGDVKFSAHHVLARNEFFLEQYLKSMITTDVLRKAYSGEISLELINPHDSLKVVADTGIFYVASIQALNLYKARKKATQARPSELDSIISSLKTDIIYKTDRFESWYLLGKCYSYIVEDDLIWTSDKLATHEKRKGTTAIQRKSILCHLMALGIALRQKGNITDEMMRSDYDVLVKEIYETLSQELLNGYLKPMDKSCFQWDVPSTLKLKMDGELVSKPSTGAQTVSDYNIQQAILAGISRAIKIDTTPLATQKIQSNWKNFYFSARLIFKRCLHEFKTSGIELLLEACTLSHDMSNAKEIVLEPHYFLVVSSFKMVLKNVIGPHTALSILHRDNSVFKQEDSFFLDEGPHGVQTDIDSSREVFYRRILDLLRGLVAVDKMKWHHRPKYRIAKILYEQFYDTDGAIAEMDEIMFLKSSNKSLVNIWKPEFERPGKHFIYTYQYVVFYLDLLFCRKDYISIALVAKKLKKFSAGMVNVNLASDRALKLFNQLVQERFEVNEKHATDKLLPGLSYTQFIQYSEEIFKTFEKSKHDTDFLETLTHALQLKKGNNGYDGICLALYFKHIYQPFASSKNDQIKSTPDPQFEHAKGSVTASEPADTPHKGKPVTNRKKVSKKDAFEKITALVEKKIA</sequence>
<protein>
    <submittedName>
        <fullName evidence="6">LADA_0A08262g1_1</fullName>
    </submittedName>
</protein>
<feature type="region of interest" description="Disordered" evidence="5">
    <location>
        <begin position="306"/>
        <end position="326"/>
    </location>
</feature>
<dbReference type="GO" id="GO:0006334">
    <property type="term" value="P:nucleosome assembly"/>
    <property type="evidence" value="ECO:0007669"/>
    <property type="project" value="EnsemblFungi"/>
</dbReference>
<accession>A0A1G4IQB3</accession>
<comment type="similarity">
    <text evidence="2">Belongs to the HIR3 family.</text>
</comment>
<dbReference type="GO" id="GO:0000122">
    <property type="term" value="P:negative regulation of transcription by RNA polymerase II"/>
    <property type="evidence" value="ECO:0007669"/>
    <property type="project" value="EnsemblFungi"/>
</dbReference>
<proteinExistence type="inferred from homology"/>
<organism evidence="6 7">
    <name type="scientific">Lachancea dasiensis</name>
    <dbReference type="NCBI Taxonomy" id="1072105"/>
    <lineage>
        <taxon>Eukaryota</taxon>
        <taxon>Fungi</taxon>
        <taxon>Dikarya</taxon>
        <taxon>Ascomycota</taxon>
        <taxon>Saccharomycotina</taxon>
        <taxon>Saccharomycetes</taxon>
        <taxon>Saccharomycetales</taxon>
        <taxon>Saccharomycetaceae</taxon>
        <taxon>Lachancea</taxon>
    </lineage>
</organism>
<dbReference type="EMBL" id="LT598460">
    <property type="protein sequence ID" value="SCU78876.1"/>
    <property type="molecule type" value="Genomic_DNA"/>
</dbReference>
<keyword evidence="7" id="KW-1185">Reference proteome</keyword>
<dbReference type="PANTHER" id="PTHR15502:SF7">
    <property type="entry name" value="CALCINEURIN-BINDING PROTEIN CABIN-1"/>
    <property type="match status" value="1"/>
</dbReference>
<dbReference type="GO" id="GO:0005634">
    <property type="term" value="C:nucleus"/>
    <property type="evidence" value="ECO:0007669"/>
    <property type="project" value="UniProtKB-SubCell"/>
</dbReference>
<reference evidence="6 7" key="1">
    <citation type="submission" date="2016-03" db="EMBL/GenBank/DDBJ databases">
        <authorList>
            <person name="Devillers H."/>
        </authorList>
    </citation>
    <scope>NUCLEOTIDE SEQUENCE [LARGE SCALE GENOMIC DNA]</scope>
    <source>
        <strain evidence="6">CBS 10888</strain>
    </source>
</reference>
<feature type="region of interest" description="Disordered" evidence="5">
    <location>
        <begin position="1614"/>
        <end position="1653"/>
    </location>
</feature>
<evidence type="ECO:0000313" key="7">
    <source>
        <dbReference type="Proteomes" id="UP000190274"/>
    </source>
</evidence>
<dbReference type="Proteomes" id="UP000190274">
    <property type="component" value="Chromosome A"/>
</dbReference>
<dbReference type="GO" id="GO:0006368">
    <property type="term" value="P:transcription elongation by RNA polymerase II"/>
    <property type="evidence" value="ECO:0007669"/>
    <property type="project" value="EnsemblFungi"/>
</dbReference>
<dbReference type="GO" id="GO:0000082">
    <property type="term" value="P:G1/S transition of mitotic cell cycle"/>
    <property type="evidence" value="ECO:0007669"/>
    <property type="project" value="EnsemblFungi"/>
</dbReference>
<gene>
    <name evidence="6" type="ORF">LADA_0A08262G</name>
</gene>
<dbReference type="OrthoDB" id="77564at2759"/>
<feature type="coiled-coil region" evidence="4">
    <location>
        <begin position="599"/>
        <end position="633"/>
    </location>
</feature>
<evidence type="ECO:0000256" key="5">
    <source>
        <dbReference type="SAM" id="MobiDB-lite"/>
    </source>
</evidence>
<dbReference type="InterPro" id="IPR033053">
    <property type="entry name" value="Hir3/CABIN1"/>
</dbReference>
<name>A0A1G4IQB3_9SACH</name>